<accession>A0A376BNR1</accession>
<keyword evidence="1" id="KW-0472">Membrane</keyword>
<organism evidence="2 3">
    <name type="scientific">Alysiella crassa</name>
    <dbReference type="NCBI Taxonomy" id="153491"/>
    <lineage>
        <taxon>Bacteria</taxon>
        <taxon>Pseudomonadati</taxon>
        <taxon>Pseudomonadota</taxon>
        <taxon>Betaproteobacteria</taxon>
        <taxon>Neisseriales</taxon>
        <taxon>Neisseriaceae</taxon>
        <taxon>Alysiella</taxon>
    </lineage>
</organism>
<evidence type="ECO:0000256" key="1">
    <source>
        <dbReference type="SAM" id="Phobius"/>
    </source>
</evidence>
<dbReference type="EMBL" id="UFSO01000002">
    <property type="protein sequence ID" value="SSY70844.1"/>
    <property type="molecule type" value="Genomic_DNA"/>
</dbReference>
<feature type="transmembrane region" description="Helical" evidence="1">
    <location>
        <begin position="77"/>
        <end position="100"/>
    </location>
</feature>
<feature type="transmembrane region" description="Helical" evidence="1">
    <location>
        <begin position="52"/>
        <end position="71"/>
    </location>
</feature>
<dbReference type="AlphaFoldDB" id="A0A376BNR1"/>
<protein>
    <submittedName>
        <fullName evidence="2">Uncharacterized protein</fullName>
    </submittedName>
</protein>
<dbReference type="Proteomes" id="UP000254209">
    <property type="component" value="Unassembled WGS sequence"/>
</dbReference>
<keyword evidence="3" id="KW-1185">Reference proteome</keyword>
<evidence type="ECO:0000313" key="2">
    <source>
        <dbReference type="EMBL" id="SSY70844.1"/>
    </source>
</evidence>
<reference evidence="2 3" key="1">
    <citation type="submission" date="2018-06" db="EMBL/GenBank/DDBJ databases">
        <authorList>
            <consortium name="Pathogen Informatics"/>
            <person name="Doyle S."/>
        </authorList>
    </citation>
    <scope>NUCLEOTIDE SEQUENCE [LARGE SCALE GENOMIC DNA]</scope>
    <source>
        <strain evidence="2 3">NCTC10283</strain>
    </source>
</reference>
<keyword evidence="1" id="KW-1133">Transmembrane helix</keyword>
<sequence length="178" mass="20551">MQNTLDNETKRAILQRVHSELMQGKTQIDWQTQFMMTEQNYAKHIQRVKKTMMKFGSIGLIVALIYLTVFMSYSPMIVGISLLGTILISLIIMWLVSAMIRKQAVGQLGMEHIRLNMDTQKIEWLGHNQRVVYAQKFHTHAEIHAFSLPDNAQAQDIELQNKIQNIISHKAGVRFMNV</sequence>
<gene>
    <name evidence="2" type="ORF">NCTC10283_00958</name>
</gene>
<evidence type="ECO:0000313" key="3">
    <source>
        <dbReference type="Proteomes" id="UP000254209"/>
    </source>
</evidence>
<dbReference type="RefSeq" id="WP_034292608.1">
    <property type="nucleotide sequence ID" value="NZ_CP091519.2"/>
</dbReference>
<dbReference type="STRING" id="1120980.GCA_000745955_01162"/>
<keyword evidence="1" id="KW-0812">Transmembrane</keyword>
<name>A0A376BNR1_9NEIS</name>
<proteinExistence type="predicted"/>